<feature type="region of interest" description="Disordered" evidence="1">
    <location>
        <begin position="228"/>
        <end position="253"/>
    </location>
</feature>
<accession>A0AAP0WWJ7</accession>
<evidence type="ECO:0000313" key="2">
    <source>
        <dbReference type="EMBL" id="KAK9279236.1"/>
    </source>
</evidence>
<feature type="region of interest" description="Disordered" evidence="1">
    <location>
        <begin position="97"/>
        <end position="133"/>
    </location>
</feature>
<sequence>MDLLEKPRKVIGGNIEDSLKVQGSSGSELESSHGLPQRKYTEKTNEGASGVDSMTEKSHVGDVQVQSLVRNVITESSNCNLKSSEMHNQYIMVDDVNEQSSEDPGKSSSAICSLRGGSGLSGESGQPSSNQSIQQGLGINRLKSKTLFEDAETEIFQNSNSPKGEVLHESDNAMSLTADKDATMPIKKSGNDVKQDAPVIKPPLNVVPFSDEWLAAIEAAGEDILTRKTGAVQNSPPDKSIPEPNPWSPVKRKNIEVGPFDCTKYTNVQPSNSH</sequence>
<keyword evidence="3" id="KW-1185">Reference proteome</keyword>
<gene>
    <name evidence="2" type="ORF">L1049_012914</name>
</gene>
<dbReference type="EMBL" id="JBBPBK010000008">
    <property type="protein sequence ID" value="KAK9279236.1"/>
    <property type="molecule type" value="Genomic_DNA"/>
</dbReference>
<dbReference type="PANTHER" id="PTHR33737">
    <property type="entry name" value="OS05G0121800 PROTEIN"/>
    <property type="match status" value="1"/>
</dbReference>
<dbReference type="InterPro" id="IPR045882">
    <property type="entry name" value="GPT1/2"/>
</dbReference>
<organism evidence="2 3">
    <name type="scientific">Liquidambar formosana</name>
    <name type="common">Formosan gum</name>
    <dbReference type="NCBI Taxonomy" id="63359"/>
    <lineage>
        <taxon>Eukaryota</taxon>
        <taxon>Viridiplantae</taxon>
        <taxon>Streptophyta</taxon>
        <taxon>Embryophyta</taxon>
        <taxon>Tracheophyta</taxon>
        <taxon>Spermatophyta</taxon>
        <taxon>Magnoliopsida</taxon>
        <taxon>eudicotyledons</taxon>
        <taxon>Gunneridae</taxon>
        <taxon>Pentapetalae</taxon>
        <taxon>Saxifragales</taxon>
        <taxon>Altingiaceae</taxon>
        <taxon>Liquidambar</taxon>
    </lineage>
</organism>
<comment type="caution">
    <text evidence="2">The sequence shown here is derived from an EMBL/GenBank/DDBJ whole genome shotgun (WGS) entry which is preliminary data.</text>
</comment>
<name>A0AAP0WWJ7_LIQFO</name>
<feature type="compositionally biased region" description="Low complexity" evidence="1">
    <location>
        <begin position="23"/>
        <end position="35"/>
    </location>
</feature>
<proteinExistence type="predicted"/>
<feature type="region of interest" description="Disordered" evidence="1">
    <location>
        <begin position="1"/>
        <end position="63"/>
    </location>
</feature>
<evidence type="ECO:0000313" key="3">
    <source>
        <dbReference type="Proteomes" id="UP001415857"/>
    </source>
</evidence>
<dbReference type="Proteomes" id="UP001415857">
    <property type="component" value="Unassembled WGS sequence"/>
</dbReference>
<feature type="region of interest" description="Disordered" evidence="1">
    <location>
        <begin position="177"/>
        <end position="201"/>
    </location>
</feature>
<protein>
    <submittedName>
        <fullName evidence="2">Uncharacterized protein</fullName>
    </submittedName>
</protein>
<dbReference type="AlphaFoldDB" id="A0AAP0WWJ7"/>
<reference evidence="2 3" key="1">
    <citation type="journal article" date="2024" name="Plant J.">
        <title>Genome sequences and population genomics reveal climatic adaptation and genomic divergence between two closely related sweetgum species.</title>
        <authorList>
            <person name="Xu W.Q."/>
            <person name="Ren C.Q."/>
            <person name="Zhang X.Y."/>
            <person name="Comes H.P."/>
            <person name="Liu X.H."/>
            <person name="Li Y.G."/>
            <person name="Kettle C.J."/>
            <person name="Jalonen R."/>
            <person name="Gaisberger H."/>
            <person name="Ma Y.Z."/>
            <person name="Qiu Y.X."/>
        </authorList>
    </citation>
    <scope>NUCLEOTIDE SEQUENCE [LARGE SCALE GENOMIC DNA]</scope>
    <source>
        <strain evidence="2">Hangzhou</strain>
    </source>
</reference>
<evidence type="ECO:0000256" key="1">
    <source>
        <dbReference type="SAM" id="MobiDB-lite"/>
    </source>
</evidence>
<dbReference type="PANTHER" id="PTHR33737:SF19">
    <property type="entry name" value="BNAA10G12980D PROTEIN"/>
    <property type="match status" value="1"/>
</dbReference>
<dbReference type="GO" id="GO:0008017">
    <property type="term" value="F:microtubule binding"/>
    <property type="evidence" value="ECO:0007669"/>
    <property type="project" value="InterPro"/>
</dbReference>